<evidence type="ECO:0000256" key="4">
    <source>
        <dbReference type="ARBA" id="ARBA00022448"/>
    </source>
</evidence>
<dbReference type="PROSITE" id="PS50928">
    <property type="entry name" value="ABC_TM1"/>
    <property type="match status" value="2"/>
</dbReference>
<evidence type="ECO:0000256" key="2">
    <source>
        <dbReference type="ARBA" id="ARBA00011650"/>
    </source>
</evidence>
<dbReference type="InterPro" id="IPR035906">
    <property type="entry name" value="MetI-like_sf"/>
</dbReference>
<sequence length="560" mass="59814">MAQRQQLSARPLGRVPLLGGLVAFVLVMGLGLGSLGALLWQAPGLDVAQLWQEPYLAGVLRFTLWQAGLSTLFSVGLGVPVAIALARRPRFWGRGFLLRVMELSLVIPTLIALFGLVAVHGRQGVAAPLWKWLTGSPSGYLYGLSGIVLAHVFYNLPLAARLMLQALERSPDAHWRLTAQLGLSRGAIWRTLEWPAIRRVLPQLAALVFTLCFTSFAIVMTLGGGPGSSTLEVALYQALKFDNDVALAALLALAQLVVCLGLWGVALAQGGTPSLVAGDAPAPLTAKWRRRDMYGLSRLTDSLSIGGLALLLLPPLVAVVAAGVAGLPDIMTQQRLWPASLRSLVMALCAGLGAVLLALALLGGSGWLRARGRHGVAGVMEGSGQLILVLPALVMGTGLFLLLRPSLGGGLDGYALVVLVNALMALPFAMQVLRGALLALPLAQWRVAEQLGIHGWARFRWLVWPRLRRPLGLALAYAMTLSLGDFSVIALFGSPTAPTLPMLLYQELGGYRWQSAAATAVVLLFWVVATFTVVSALTRRAPRYPWHRQPSPESRHAVVP</sequence>
<reference evidence="13 14" key="1">
    <citation type="submission" date="2016-11" db="EMBL/GenBank/DDBJ databases">
        <authorList>
            <person name="Jaros S."/>
            <person name="Januszkiewicz K."/>
            <person name="Wedrychowicz H."/>
        </authorList>
    </citation>
    <scope>NUCLEOTIDE SEQUENCE [LARGE SCALE GENOMIC DNA]</scope>
    <source>
        <strain evidence="13 14">ACAM 12</strain>
    </source>
</reference>
<dbReference type="CDD" id="cd06261">
    <property type="entry name" value="TM_PBP2"/>
    <property type="match status" value="2"/>
</dbReference>
<dbReference type="PANTHER" id="PTHR30183">
    <property type="entry name" value="MOLYBDENUM TRANSPORT SYSTEM PERMEASE PROTEIN MODB"/>
    <property type="match status" value="1"/>
</dbReference>
<dbReference type="AlphaFoldDB" id="A0A1M7FES7"/>
<feature type="transmembrane region" description="Helical" evidence="11">
    <location>
        <begin position="299"/>
        <end position="324"/>
    </location>
</feature>
<feature type="transmembrane region" description="Helical" evidence="11">
    <location>
        <begin position="21"/>
        <end position="42"/>
    </location>
</feature>
<dbReference type="Pfam" id="PF00528">
    <property type="entry name" value="BPD_transp_1"/>
    <property type="match status" value="2"/>
</dbReference>
<evidence type="ECO:0000313" key="14">
    <source>
        <dbReference type="Proteomes" id="UP000190911"/>
    </source>
</evidence>
<evidence type="ECO:0000256" key="11">
    <source>
        <dbReference type="RuleBase" id="RU363032"/>
    </source>
</evidence>
<dbReference type="RefSeq" id="WP_079551567.1">
    <property type="nucleotide sequence ID" value="NZ_LT670847.1"/>
</dbReference>
<keyword evidence="14" id="KW-1185">Reference proteome</keyword>
<dbReference type="GO" id="GO:0015888">
    <property type="term" value="P:thiamine transport"/>
    <property type="evidence" value="ECO:0007669"/>
    <property type="project" value="InterPro"/>
</dbReference>
<dbReference type="InterPro" id="IPR005947">
    <property type="entry name" value="ThiP_ABC_transpt"/>
</dbReference>
<accession>A0A1M7FES7</accession>
<dbReference type="EMBL" id="LT670847">
    <property type="protein sequence ID" value="SHM02506.1"/>
    <property type="molecule type" value="Genomic_DNA"/>
</dbReference>
<dbReference type="InParanoid" id="A0A1M7FES7"/>
<evidence type="ECO:0000256" key="8">
    <source>
        <dbReference type="ARBA" id="ARBA00022737"/>
    </source>
</evidence>
<evidence type="ECO:0000256" key="3">
    <source>
        <dbReference type="ARBA" id="ARBA00016947"/>
    </source>
</evidence>
<comment type="subunit">
    <text evidence="2">The complex is composed of two ATP-binding proteins (ThiQ), two transmembrane proteins (ThiP) and a solute-binding protein (ThiB).</text>
</comment>
<feature type="transmembrane region" description="Helical" evidence="11">
    <location>
        <begin position="62"/>
        <end position="84"/>
    </location>
</feature>
<dbReference type="Gene3D" id="1.10.3720.10">
    <property type="entry name" value="MetI-like"/>
    <property type="match status" value="2"/>
</dbReference>
<name>A0A1M7FES7_9GAMM</name>
<evidence type="ECO:0000256" key="10">
    <source>
        <dbReference type="ARBA" id="ARBA00023136"/>
    </source>
</evidence>
<evidence type="ECO:0000259" key="12">
    <source>
        <dbReference type="PROSITE" id="PS50928"/>
    </source>
</evidence>
<feature type="transmembrane region" description="Helical" evidence="11">
    <location>
        <begin position="513"/>
        <end position="538"/>
    </location>
</feature>
<dbReference type="Proteomes" id="UP000190911">
    <property type="component" value="Chromosome I"/>
</dbReference>
<keyword evidence="6" id="KW-0997">Cell inner membrane</keyword>
<dbReference type="InterPro" id="IPR000515">
    <property type="entry name" value="MetI-like"/>
</dbReference>
<feature type="transmembrane region" description="Helical" evidence="11">
    <location>
        <begin position="96"/>
        <end position="119"/>
    </location>
</feature>
<keyword evidence="9 11" id="KW-1133">Transmembrane helix</keyword>
<feature type="transmembrane region" description="Helical" evidence="11">
    <location>
        <begin position="344"/>
        <end position="365"/>
    </location>
</feature>
<gene>
    <name evidence="13" type="ORF">SAMN05878437_0843</name>
</gene>
<keyword evidence="10 11" id="KW-0472">Membrane</keyword>
<comment type="subcellular location">
    <subcellularLocation>
        <location evidence="1">Cell inner membrane</location>
        <topology evidence="1">Multi-pass membrane protein</topology>
    </subcellularLocation>
    <subcellularLocation>
        <location evidence="11">Cell membrane</location>
        <topology evidence="11">Multi-pass membrane protein</topology>
    </subcellularLocation>
</comment>
<feature type="transmembrane region" description="Helical" evidence="11">
    <location>
        <begin position="245"/>
        <end position="268"/>
    </location>
</feature>
<keyword evidence="7 11" id="KW-0812">Transmembrane</keyword>
<keyword evidence="8" id="KW-0677">Repeat</keyword>
<evidence type="ECO:0000256" key="6">
    <source>
        <dbReference type="ARBA" id="ARBA00022519"/>
    </source>
</evidence>
<protein>
    <recommendedName>
        <fullName evidence="3">Thiamine transport system permease protein ThiP</fullName>
    </recommendedName>
</protein>
<feature type="transmembrane region" description="Helical" evidence="11">
    <location>
        <begin position="386"/>
        <end position="407"/>
    </location>
</feature>
<evidence type="ECO:0000256" key="5">
    <source>
        <dbReference type="ARBA" id="ARBA00022475"/>
    </source>
</evidence>
<comment type="similarity">
    <text evidence="11">Belongs to the binding-protein-dependent transport system permease family.</text>
</comment>
<dbReference type="GO" id="GO:0005886">
    <property type="term" value="C:plasma membrane"/>
    <property type="evidence" value="ECO:0007669"/>
    <property type="project" value="UniProtKB-SubCell"/>
</dbReference>
<feature type="transmembrane region" description="Helical" evidence="11">
    <location>
        <begin position="204"/>
        <end position="225"/>
    </location>
</feature>
<dbReference type="NCBIfam" id="TIGR01253">
    <property type="entry name" value="thiP"/>
    <property type="match status" value="1"/>
</dbReference>
<dbReference type="FunCoup" id="A0A1M7FES7">
    <property type="interactions" value="135"/>
</dbReference>
<evidence type="ECO:0000313" key="13">
    <source>
        <dbReference type="EMBL" id="SHM02506.1"/>
    </source>
</evidence>
<evidence type="ECO:0000256" key="7">
    <source>
        <dbReference type="ARBA" id="ARBA00022692"/>
    </source>
</evidence>
<feature type="transmembrane region" description="Helical" evidence="11">
    <location>
        <begin position="471"/>
        <end position="493"/>
    </location>
</feature>
<keyword evidence="4 11" id="KW-0813">Transport</keyword>
<dbReference type="STRING" id="29571.SAMN05878437_0843"/>
<feature type="domain" description="ABC transmembrane type-1" evidence="12">
    <location>
        <begin position="60"/>
        <end position="264"/>
    </location>
</feature>
<organism evidence="13 14">
    <name type="scientific">Vreelandella subglaciescola</name>
    <dbReference type="NCBI Taxonomy" id="29571"/>
    <lineage>
        <taxon>Bacteria</taxon>
        <taxon>Pseudomonadati</taxon>
        <taxon>Pseudomonadota</taxon>
        <taxon>Gammaproteobacteria</taxon>
        <taxon>Oceanospirillales</taxon>
        <taxon>Halomonadaceae</taxon>
        <taxon>Vreelandella</taxon>
    </lineage>
</organism>
<feature type="transmembrane region" description="Helical" evidence="11">
    <location>
        <begin position="413"/>
        <end position="433"/>
    </location>
</feature>
<feature type="domain" description="ABC transmembrane type-1" evidence="12">
    <location>
        <begin position="344"/>
        <end position="534"/>
    </location>
</feature>
<evidence type="ECO:0000256" key="1">
    <source>
        <dbReference type="ARBA" id="ARBA00004429"/>
    </source>
</evidence>
<dbReference type="PANTHER" id="PTHR30183:SF9">
    <property type="entry name" value="THIAMINE TRANSPORT SYSTEM PERMEASE PROTEIN THIP"/>
    <property type="match status" value="1"/>
</dbReference>
<dbReference type="GO" id="GO:0022857">
    <property type="term" value="F:transmembrane transporter activity"/>
    <property type="evidence" value="ECO:0007669"/>
    <property type="project" value="InterPro"/>
</dbReference>
<proteinExistence type="inferred from homology"/>
<dbReference type="OrthoDB" id="7066776at2"/>
<evidence type="ECO:0000256" key="9">
    <source>
        <dbReference type="ARBA" id="ARBA00022989"/>
    </source>
</evidence>
<dbReference type="SUPFAM" id="SSF161098">
    <property type="entry name" value="MetI-like"/>
    <property type="match status" value="2"/>
</dbReference>
<keyword evidence="5" id="KW-1003">Cell membrane</keyword>
<feature type="transmembrane region" description="Helical" evidence="11">
    <location>
        <begin position="139"/>
        <end position="160"/>
    </location>
</feature>